<proteinExistence type="predicted"/>
<comment type="caution">
    <text evidence="1">The sequence shown here is derived from an EMBL/GenBank/DDBJ whole genome shotgun (WGS) entry which is preliminary data.</text>
</comment>
<gene>
    <name evidence="1" type="ORF">P7K49_020777</name>
</gene>
<name>A0ABQ9URJ4_SAGOE</name>
<dbReference type="Proteomes" id="UP001266305">
    <property type="component" value="Unassembled WGS sequence"/>
</dbReference>
<accession>A0ABQ9URJ4</accession>
<evidence type="ECO:0000313" key="2">
    <source>
        <dbReference type="Proteomes" id="UP001266305"/>
    </source>
</evidence>
<protein>
    <submittedName>
        <fullName evidence="1">Uncharacterized protein</fullName>
    </submittedName>
</protein>
<reference evidence="1 2" key="1">
    <citation type="submission" date="2023-05" db="EMBL/GenBank/DDBJ databases">
        <title>B98-5 Cell Line De Novo Hybrid Assembly: An Optical Mapping Approach.</title>
        <authorList>
            <person name="Kananen K."/>
            <person name="Auerbach J.A."/>
            <person name="Kautto E."/>
            <person name="Blachly J.S."/>
        </authorList>
    </citation>
    <scope>NUCLEOTIDE SEQUENCE [LARGE SCALE GENOMIC DNA]</scope>
    <source>
        <strain evidence="1">B95-8</strain>
        <tissue evidence="1">Cell line</tissue>
    </source>
</reference>
<keyword evidence="2" id="KW-1185">Reference proteome</keyword>
<dbReference type="EMBL" id="JASSZA010000010">
    <property type="protein sequence ID" value="KAK2099429.1"/>
    <property type="molecule type" value="Genomic_DNA"/>
</dbReference>
<evidence type="ECO:0000313" key="1">
    <source>
        <dbReference type="EMBL" id="KAK2099429.1"/>
    </source>
</evidence>
<sequence length="579" mass="65611">MLLFTVTLYSHSALQGHSNSFEQHQKDKEEPSFSEVEELFLQTTFDKMDFLTAVRECAIEKHQSSIGFSVHQNLKESLVRYLLGLSEQLLSNYSFEKSPSKIACGFFLRLLTSKLLNDIADICKTLAFTIKKPFDHGDVESMEDDTNGNLMEVEDQSSMNLFDDYPDSSVSDANEPGESQSTIGAINPLAEEYLSKQDLLFLDMLKFLCLCVTTVQTNTVSFRAADIRRKLLMLIDSSTLDPTKSLHLHMYLMLLKELPGKEYPLPMEDVIELLKPLSLFQDTKRDASRLLKALPLKLQQTAFQNAYLKAQEGMREMSHSAENPEPLDEIYNRKSVLLMLIAVVLSCSPICEKQALFALCKSVKENGLEPHLVKKVLQKVSETFGYRCLEDFMASHLDYLVLEWLNLQDTEYSLSSFPFILLNYTNIEDFYRSRFDEVKCIANQIQEDWKSLLTDCFPKILVNILPYFACEGTGDSGMAQQRETATKVYDKLKSENLLGKQVGCTEEKEIVVELLMTLHEPADSSASQSTDLCDFSGDLDPAPNPPHFPSHVIKATFAYISNCHKTKLKSILEILSKSP</sequence>
<dbReference type="PANTHER" id="PTHR37079:SF4">
    <property type="entry name" value="SERINE_THREONINE-PROTEIN KINASE ATM"/>
    <property type="match status" value="1"/>
</dbReference>
<organism evidence="1 2">
    <name type="scientific">Saguinus oedipus</name>
    <name type="common">Cotton-top tamarin</name>
    <name type="synonym">Oedipomidas oedipus</name>
    <dbReference type="NCBI Taxonomy" id="9490"/>
    <lineage>
        <taxon>Eukaryota</taxon>
        <taxon>Metazoa</taxon>
        <taxon>Chordata</taxon>
        <taxon>Craniata</taxon>
        <taxon>Vertebrata</taxon>
        <taxon>Euteleostomi</taxon>
        <taxon>Mammalia</taxon>
        <taxon>Eutheria</taxon>
        <taxon>Euarchontoglires</taxon>
        <taxon>Primates</taxon>
        <taxon>Haplorrhini</taxon>
        <taxon>Platyrrhini</taxon>
        <taxon>Cebidae</taxon>
        <taxon>Callitrichinae</taxon>
        <taxon>Saguinus</taxon>
    </lineage>
</organism>
<dbReference type="InterPro" id="IPR038980">
    <property type="entry name" value="ATM_plant"/>
</dbReference>
<dbReference type="PANTHER" id="PTHR37079">
    <property type="entry name" value="SERINE/THREONINE-PROTEIN KINASE ATM"/>
    <property type="match status" value="1"/>
</dbReference>